<evidence type="ECO:0000313" key="2">
    <source>
        <dbReference type="Proteomes" id="UP000053240"/>
    </source>
</evidence>
<dbReference type="InParanoid" id="A0A194RIK4"/>
<organism evidence="1 2">
    <name type="scientific">Papilio machaon</name>
    <name type="common">Old World swallowtail butterfly</name>
    <dbReference type="NCBI Taxonomy" id="76193"/>
    <lineage>
        <taxon>Eukaryota</taxon>
        <taxon>Metazoa</taxon>
        <taxon>Ecdysozoa</taxon>
        <taxon>Arthropoda</taxon>
        <taxon>Hexapoda</taxon>
        <taxon>Insecta</taxon>
        <taxon>Pterygota</taxon>
        <taxon>Neoptera</taxon>
        <taxon>Endopterygota</taxon>
        <taxon>Lepidoptera</taxon>
        <taxon>Glossata</taxon>
        <taxon>Ditrysia</taxon>
        <taxon>Papilionoidea</taxon>
        <taxon>Papilionidae</taxon>
        <taxon>Papilioninae</taxon>
        <taxon>Papilio</taxon>
    </lineage>
</organism>
<reference evidence="1 2" key="1">
    <citation type="journal article" date="2015" name="Nat. Commun.">
        <title>Outbred genome sequencing and CRISPR/Cas9 gene editing in butterflies.</title>
        <authorList>
            <person name="Li X."/>
            <person name="Fan D."/>
            <person name="Zhang W."/>
            <person name="Liu G."/>
            <person name="Zhang L."/>
            <person name="Zhao L."/>
            <person name="Fang X."/>
            <person name="Chen L."/>
            <person name="Dong Y."/>
            <person name="Chen Y."/>
            <person name="Ding Y."/>
            <person name="Zhao R."/>
            <person name="Feng M."/>
            <person name="Zhu Y."/>
            <person name="Feng Y."/>
            <person name="Jiang X."/>
            <person name="Zhu D."/>
            <person name="Xiang H."/>
            <person name="Feng X."/>
            <person name="Li S."/>
            <person name="Wang J."/>
            <person name="Zhang G."/>
            <person name="Kronforst M.R."/>
            <person name="Wang W."/>
        </authorList>
    </citation>
    <scope>NUCLEOTIDE SEQUENCE [LARGE SCALE GENOMIC DNA]</scope>
    <source>
        <strain evidence="1">Ya'a_city_454_Pm</strain>
        <tissue evidence="1">Whole body</tissue>
    </source>
</reference>
<sequence>MTLYGSSSDVREARWCGSPQPASLSALPPATLSAPLHQRHHSAIV</sequence>
<proteinExistence type="predicted"/>
<gene>
    <name evidence="1" type="ORF">RR48_14016</name>
</gene>
<dbReference type="AlphaFoldDB" id="A0A194RIK4"/>
<name>A0A194RIK4_PAPMA</name>
<keyword evidence="2" id="KW-1185">Reference proteome</keyword>
<protein>
    <submittedName>
        <fullName evidence="1">Uncharacterized protein</fullName>
    </submittedName>
</protein>
<accession>A0A194RIK4</accession>
<evidence type="ECO:0000313" key="1">
    <source>
        <dbReference type="EMBL" id="KPJ17160.1"/>
    </source>
</evidence>
<dbReference type="EMBL" id="KQ460205">
    <property type="protein sequence ID" value="KPJ17160.1"/>
    <property type="molecule type" value="Genomic_DNA"/>
</dbReference>
<dbReference type="Proteomes" id="UP000053240">
    <property type="component" value="Unassembled WGS sequence"/>
</dbReference>